<dbReference type="RefSeq" id="WP_068770329.1">
    <property type="nucleotide sequence ID" value="NZ_CP109796.1"/>
</dbReference>
<evidence type="ECO:0008006" key="4">
    <source>
        <dbReference type="Google" id="ProtNLM"/>
    </source>
</evidence>
<feature type="signal peptide" evidence="1">
    <location>
        <begin position="1"/>
        <end position="19"/>
    </location>
</feature>
<evidence type="ECO:0000313" key="3">
    <source>
        <dbReference type="Proteomes" id="UP000078486"/>
    </source>
</evidence>
<reference evidence="2 3" key="1">
    <citation type="submission" date="2016-01" db="EMBL/GenBank/DDBJ databases">
        <title>High potential of lignocellulose degradation of a new Verrucomicrobia species.</title>
        <authorList>
            <person name="Wang Y."/>
            <person name="Shi Y."/>
            <person name="Qiu Z."/>
            <person name="Liu S."/>
            <person name="Yang H."/>
        </authorList>
    </citation>
    <scope>NUCLEOTIDE SEQUENCE [LARGE SCALE GENOMIC DNA]</scope>
    <source>
        <strain evidence="2 3">TSB47</strain>
    </source>
</reference>
<dbReference type="EMBL" id="LRRQ01000076">
    <property type="protein sequence ID" value="OAM89870.1"/>
    <property type="molecule type" value="Genomic_DNA"/>
</dbReference>
<evidence type="ECO:0000313" key="2">
    <source>
        <dbReference type="EMBL" id="OAM89870.1"/>
    </source>
</evidence>
<accession>A0A178IJ02</accession>
<keyword evidence="3" id="KW-1185">Reference proteome</keyword>
<dbReference type="Proteomes" id="UP000078486">
    <property type="component" value="Unassembled WGS sequence"/>
</dbReference>
<sequence length="134" mass="14454">MKNNLVTLALILAAFCLSACSGCKSLSPGGVYDEDALLYNAEAAVVSSYVVFDAFVKWEYDNRADLEKADANRAAEVKQAADFVRKNAKLAIGSVIAAVELYKKLPSEENRRSLMAALATLQQEVVKAAGYIKS</sequence>
<comment type="caution">
    <text evidence="2">The sequence shown here is derived from an EMBL/GenBank/DDBJ whole genome shotgun (WGS) entry which is preliminary data.</text>
</comment>
<organism evidence="2 3">
    <name type="scientific">Termitidicoccus mucosus</name>
    <dbReference type="NCBI Taxonomy" id="1184151"/>
    <lineage>
        <taxon>Bacteria</taxon>
        <taxon>Pseudomonadati</taxon>
        <taxon>Verrucomicrobiota</taxon>
        <taxon>Opitutia</taxon>
        <taxon>Opitutales</taxon>
        <taxon>Opitutaceae</taxon>
        <taxon>Termitidicoccus</taxon>
    </lineage>
</organism>
<evidence type="ECO:0000256" key="1">
    <source>
        <dbReference type="SAM" id="SignalP"/>
    </source>
</evidence>
<dbReference type="STRING" id="1184151.AW736_11155"/>
<dbReference type="OrthoDB" id="204440at2"/>
<proteinExistence type="predicted"/>
<name>A0A178IJ02_9BACT</name>
<feature type="chain" id="PRO_5008088905" description="DUF4398 domain-containing protein" evidence="1">
    <location>
        <begin position="20"/>
        <end position="134"/>
    </location>
</feature>
<gene>
    <name evidence="2" type="ORF">AW736_11155</name>
</gene>
<protein>
    <recommendedName>
        <fullName evidence="4">DUF4398 domain-containing protein</fullName>
    </recommendedName>
</protein>
<dbReference type="AlphaFoldDB" id="A0A178IJ02"/>
<keyword evidence="1" id="KW-0732">Signal</keyword>